<feature type="non-terminal residue" evidence="2">
    <location>
        <position position="58"/>
    </location>
</feature>
<name>A0A0C9Z9N0_9AGAM</name>
<dbReference type="AlphaFoldDB" id="A0A0C9Z9N0"/>
<reference evidence="2 3" key="1">
    <citation type="submission" date="2014-04" db="EMBL/GenBank/DDBJ databases">
        <authorList>
            <consortium name="DOE Joint Genome Institute"/>
            <person name="Kuo A."/>
            <person name="Kohler A."/>
            <person name="Costa M.D."/>
            <person name="Nagy L.G."/>
            <person name="Floudas D."/>
            <person name="Copeland A."/>
            <person name="Barry K.W."/>
            <person name="Cichocki N."/>
            <person name="Veneault-Fourrey C."/>
            <person name="LaButti K."/>
            <person name="Lindquist E.A."/>
            <person name="Lipzen A."/>
            <person name="Lundell T."/>
            <person name="Morin E."/>
            <person name="Murat C."/>
            <person name="Sun H."/>
            <person name="Tunlid A."/>
            <person name="Henrissat B."/>
            <person name="Grigoriev I.V."/>
            <person name="Hibbett D.S."/>
            <person name="Martin F."/>
            <person name="Nordberg H.P."/>
            <person name="Cantor M.N."/>
            <person name="Hua S.X."/>
        </authorList>
    </citation>
    <scope>NUCLEOTIDE SEQUENCE [LARGE SCALE GENOMIC DNA]</scope>
    <source>
        <strain evidence="2 3">441</strain>
    </source>
</reference>
<organism evidence="2 3">
    <name type="scientific">Pisolithus microcarpus 441</name>
    <dbReference type="NCBI Taxonomy" id="765257"/>
    <lineage>
        <taxon>Eukaryota</taxon>
        <taxon>Fungi</taxon>
        <taxon>Dikarya</taxon>
        <taxon>Basidiomycota</taxon>
        <taxon>Agaricomycotina</taxon>
        <taxon>Agaricomycetes</taxon>
        <taxon>Agaricomycetidae</taxon>
        <taxon>Boletales</taxon>
        <taxon>Sclerodermatineae</taxon>
        <taxon>Pisolithaceae</taxon>
        <taxon>Pisolithus</taxon>
    </lineage>
</organism>
<keyword evidence="3" id="KW-1185">Reference proteome</keyword>
<gene>
    <name evidence="2" type="ORF">PISMIDRAFT_636234</name>
</gene>
<evidence type="ECO:0000256" key="1">
    <source>
        <dbReference type="SAM" id="MobiDB-lite"/>
    </source>
</evidence>
<reference evidence="3" key="2">
    <citation type="submission" date="2015-01" db="EMBL/GenBank/DDBJ databases">
        <title>Evolutionary Origins and Diversification of the Mycorrhizal Mutualists.</title>
        <authorList>
            <consortium name="DOE Joint Genome Institute"/>
            <consortium name="Mycorrhizal Genomics Consortium"/>
            <person name="Kohler A."/>
            <person name="Kuo A."/>
            <person name="Nagy L.G."/>
            <person name="Floudas D."/>
            <person name="Copeland A."/>
            <person name="Barry K.W."/>
            <person name="Cichocki N."/>
            <person name="Veneault-Fourrey C."/>
            <person name="LaButti K."/>
            <person name="Lindquist E.A."/>
            <person name="Lipzen A."/>
            <person name="Lundell T."/>
            <person name="Morin E."/>
            <person name="Murat C."/>
            <person name="Riley R."/>
            <person name="Ohm R."/>
            <person name="Sun H."/>
            <person name="Tunlid A."/>
            <person name="Henrissat B."/>
            <person name="Grigoriev I.V."/>
            <person name="Hibbett D.S."/>
            <person name="Martin F."/>
        </authorList>
    </citation>
    <scope>NUCLEOTIDE SEQUENCE [LARGE SCALE GENOMIC DNA]</scope>
    <source>
        <strain evidence="3">441</strain>
    </source>
</reference>
<dbReference type="EMBL" id="KN833851">
    <property type="protein sequence ID" value="KIK16618.1"/>
    <property type="molecule type" value="Genomic_DNA"/>
</dbReference>
<dbReference type="HOGENOM" id="CLU_2984629_0_0_1"/>
<accession>A0A0C9Z9N0</accession>
<proteinExistence type="predicted"/>
<protein>
    <submittedName>
        <fullName evidence="2">Uncharacterized protein</fullName>
    </submittedName>
</protein>
<sequence length="58" mass="6489">MMAPAIGRPSYALLTPSHSRCTQRRKPFSIRASENRQTNGPETKKRRSVGSPPIHRSS</sequence>
<evidence type="ECO:0000313" key="2">
    <source>
        <dbReference type="EMBL" id="KIK16618.1"/>
    </source>
</evidence>
<evidence type="ECO:0000313" key="3">
    <source>
        <dbReference type="Proteomes" id="UP000054018"/>
    </source>
</evidence>
<feature type="region of interest" description="Disordered" evidence="1">
    <location>
        <begin position="1"/>
        <end position="58"/>
    </location>
</feature>
<dbReference type="Proteomes" id="UP000054018">
    <property type="component" value="Unassembled WGS sequence"/>
</dbReference>